<dbReference type="EMBL" id="CAJPEV010000048">
    <property type="protein sequence ID" value="CAG0879591.1"/>
    <property type="molecule type" value="Genomic_DNA"/>
</dbReference>
<name>A0A7R8ZXK9_9CRUS</name>
<evidence type="ECO:0000313" key="2">
    <source>
        <dbReference type="EMBL" id="CAD7240642.1"/>
    </source>
</evidence>
<evidence type="ECO:0000256" key="1">
    <source>
        <dbReference type="SAM" id="MobiDB-lite"/>
    </source>
</evidence>
<dbReference type="EMBL" id="LR899565">
    <property type="protein sequence ID" value="CAD7240642.1"/>
    <property type="molecule type" value="Genomic_DNA"/>
</dbReference>
<reference evidence="2" key="1">
    <citation type="submission" date="2020-11" db="EMBL/GenBank/DDBJ databases">
        <authorList>
            <person name="Tran Van P."/>
        </authorList>
    </citation>
    <scope>NUCLEOTIDE SEQUENCE</scope>
</reference>
<dbReference type="AlphaFoldDB" id="A0A7R8ZXK9"/>
<dbReference type="Proteomes" id="UP000677054">
    <property type="component" value="Unassembled WGS sequence"/>
</dbReference>
<feature type="region of interest" description="Disordered" evidence="1">
    <location>
        <begin position="186"/>
        <end position="246"/>
    </location>
</feature>
<sequence>MSREALASRCKNPPKRRTCTMAEDVQGDGGHARKLRKLSDASLNHGIIISEVSPGSRVDSFENRQQRGSFYRTLSDVVETTFHVLGCILPMDSQRKDVGIEAIAREIARSDFLHRFRVDLAIPETDSRRSRESEFLRPSMRSGRELDLYEEEQTSNRILERISKSDGIVIETRLRKAGSIGVSKKFMREQRPDWEEEEEDREVVDSDREEVDKEEASEEGRVEVEAARESHPEARAVSEEVDSTPS</sequence>
<organism evidence="2">
    <name type="scientific">Darwinula stevensoni</name>
    <dbReference type="NCBI Taxonomy" id="69355"/>
    <lineage>
        <taxon>Eukaryota</taxon>
        <taxon>Metazoa</taxon>
        <taxon>Ecdysozoa</taxon>
        <taxon>Arthropoda</taxon>
        <taxon>Crustacea</taxon>
        <taxon>Oligostraca</taxon>
        <taxon>Ostracoda</taxon>
        <taxon>Podocopa</taxon>
        <taxon>Podocopida</taxon>
        <taxon>Darwinulocopina</taxon>
        <taxon>Darwinuloidea</taxon>
        <taxon>Darwinulidae</taxon>
        <taxon>Darwinula</taxon>
    </lineage>
</organism>
<feature type="compositionally biased region" description="Acidic residues" evidence="1">
    <location>
        <begin position="194"/>
        <end position="217"/>
    </location>
</feature>
<keyword evidence="3" id="KW-1185">Reference proteome</keyword>
<gene>
    <name evidence="2" type="ORF">DSTB1V02_LOCUS661</name>
</gene>
<feature type="compositionally biased region" description="Basic and acidic residues" evidence="1">
    <location>
        <begin position="218"/>
        <end position="238"/>
    </location>
</feature>
<evidence type="ECO:0000313" key="3">
    <source>
        <dbReference type="Proteomes" id="UP000677054"/>
    </source>
</evidence>
<protein>
    <submittedName>
        <fullName evidence="2">Uncharacterized protein</fullName>
    </submittedName>
</protein>
<accession>A0A7R8ZXK9</accession>
<proteinExistence type="predicted"/>